<evidence type="ECO:0000259" key="7">
    <source>
        <dbReference type="PROSITE" id="PS51296"/>
    </source>
</evidence>
<dbReference type="Pfam" id="PF00355">
    <property type="entry name" value="Rieske"/>
    <property type="match status" value="1"/>
</dbReference>
<dbReference type="EMBL" id="VTOW01000005">
    <property type="protein sequence ID" value="NKE73254.1"/>
    <property type="molecule type" value="Genomic_DNA"/>
</dbReference>
<feature type="domain" description="Rieske" evidence="7">
    <location>
        <begin position="5"/>
        <end position="99"/>
    </location>
</feature>
<protein>
    <submittedName>
        <fullName evidence="8">Rieske (2Fe-2S) protein</fullName>
    </submittedName>
</protein>
<sequence>MTAYQPIAKTADLPEGKGKVVKVGRRQILLMNIDGRFYALDRFCAHRAAPLVQGEVIDGQLLCPWHGNTFDVATGRCLANPEEEVRTYPVEVRGEEIWVEMEHEP</sequence>
<dbReference type="AlphaFoldDB" id="A0A7X6IDA6"/>
<accession>A0A7X6IDA6</accession>
<dbReference type="Gene3D" id="2.102.10.10">
    <property type="entry name" value="Rieske [2Fe-2S] iron-sulphur domain"/>
    <property type="match status" value="1"/>
</dbReference>
<evidence type="ECO:0000313" key="9">
    <source>
        <dbReference type="Proteomes" id="UP000534783"/>
    </source>
</evidence>
<gene>
    <name evidence="8" type="ORF">MNODULE_21075</name>
</gene>
<keyword evidence="4" id="KW-0411">Iron-sulfur</keyword>
<evidence type="ECO:0000256" key="4">
    <source>
        <dbReference type="ARBA" id="ARBA00023014"/>
    </source>
</evidence>
<dbReference type="InterPro" id="IPR017941">
    <property type="entry name" value="Rieske_2Fe-2S"/>
</dbReference>
<dbReference type="SUPFAM" id="SSF50022">
    <property type="entry name" value="ISP domain"/>
    <property type="match status" value="1"/>
</dbReference>
<name>A0A7X6IDA6_9BACT</name>
<reference evidence="8 9" key="1">
    <citation type="journal article" date="2020" name="Nature">
        <title>Bacterial chemolithoautotrophy via manganese oxidation.</title>
        <authorList>
            <person name="Yu H."/>
            <person name="Leadbetter J.R."/>
        </authorList>
    </citation>
    <scope>NUCLEOTIDE SEQUENCE [LARGE SCALE GENOMIC DNA]</scope>
    <source>
        <strain evidence="8 9">Mn-1</strain>
    </source>
</reference>
<comment type="cofactor">
    <cofactor evidence="5">
        <name>[2Fe-2S] cluster</name>
        <dbReference type="ChEBI" id="CHEBI:190135"/>
    </cofactor>
</comment>
<proteinExistence type="inferred from homology"/>
<evidence type="ECO:0000256" key="5">
    <source>
        <dbReference type="ARBA" id="ARBA00034078"/>
    </source>
</evidence>
<dbReference type="RefSeq" id="WP_168063186.1">
    <property type="nucleotide sequence ID" value="NZ_VTOW01000005.1"/>
</dbReference>
<dbReference type="GO" id="GO:0051537">
    <property type="term" value="F:2 iron, 2 sulfur cluster binding"/>
    <property type="evidence" value="ECO:0007669"/>
    <property type="project" value="UniProtKB-KW"/>
</dbReference>
<keyword evidence="2" id="KW-0479">Metal-binding</keyword>
<evidence type="ECO:0000256" key="6">
    <source>
        <dbReference type="ARBA" id="ARBA00038001"/>
    </source>
</evidence>
<dbReference type="InterPro" id="IPR036922">
    <property type="entry name" value="Rieske_2Fe-2S_sf"/>
</dbReference>
<keyword evidence="3" id="KW-0408">Iron</keyword>
<evidence type="ECO:0000256" key="3">
    <source>
        <dbReference type="ARBA" id="ARBA00023004"/>
    </source>
</evidence>
<comment type="similarity">
    <text evidence="6">Belongs to the bacterial ring-hydroxylating dioxygenase ferredoxin component family.</text>
</comment>
<evidence type="ECO:0000256" key="1">
    <source>
        <dbReference type="ARBA" id="ARBA00022714"/>
    </source>
</evidence>
<evidence type="ECO:0000256" key="2">
    <source>
        <dbReference type="ARBA" id="ARBA00022723"/>
    </source>
</evidence>
<evidence type="ECO:0000313" key="8">
    <source>
        <dbReference type="EMBL" id="NKE73254.1"/>
    </source>
</evidence>
<keyword evidence="1" id="KW-0001">2Fe-2S</keyword>
<dbReference type="PROSITE" id="PS51296">
    <property type="entry name" value="RIESKE"/>
    <property type="match status" value="1"/>
</dbReference>
<dbReference type="PANTHER" id="PTHR21496:SF0">
    <property type="entry name" value="RIESKE DOMAIN-CONTAINING PROTEIN"/>
    <property type="match status" value="1"/>
</dbReference>
<organism evidence="8 9">
    <name type="scientific">Candidatus Manganitrophus noduliformans</name>
    <dbReference type="NCBI Taxonomy" id="2606439"/>
    <lineage>
        <taxon>Bacteria</taxon>
        <taxon>Pseudomonadati</taxon>
        <taxon>Nitrospirota</taxon>
        <taxon>Nitrospiria</taxon>
        <taxon>Candidatus Troglogloeales</taxon>
        <taxon>Candidatus Manganitrophaceae</taxon>
        <taxon>Candidatus Manganitrophus</taxon>
    </lineage>
</organism>
<keyword evidence="9" id="KW-1185">Reference proteome</keyword>
<comment type="caution">
    <text evidence="8">The sequence shown here is derived from an EMBL/GenBank/DDBJ whole genome shotgun (WGS) entry which is preliminary data.</text>
</comment>
<dbReference type="PANTHER" id="PTHR21496">
    <property type="entry name" value="FERREDOXIN-RELATED"/>
    <property type="match status" value="1"/>
</dbReference>
<dbReference type="GO" id="GO:0046872">
    <property type="term" value="F:metal ion binding"/>
    <property type="evidence" value="ECO:0007669"/>
    <property type="project" value="UniProtKB-KW"/>
</dbReference>
<dbReference type="Proteomes" id="UP000534783">
    <property type="component" value="Unassembled WGS sequence"/>
</dbReference>